<feature type="chain" id="PRO_5011762209" evidence="2">
    <location>
        <begin position="25"/>
        <end position="175"/>
    </location>
</feature>
<dbReference type="AlphaFoldDB" id="A0A1I4GQH4"/>
<feature type="signal peptide" evidence="2">
    <location>
        <begin position="1"/>
        <end position="24"/>
    </location>
</feature>
<dbReference type="STRING" id="414703.SAMN04488125_112148"/>
<keyword evidence="2" id="KW-0732">Signal</keyword>
<protein>
    <submittedName>
        <fullName evidence="3">Uncharacterized protein</fullName>
    </submittedName>
</protein>
<dbReference type="Proteomes" id="UP000198804">
    <property type="component" value="Unassembled WGS sequence"/>
</dbReference>
<dbReference type="RefSeq" id="WP_091948064.1">
    <property type="nucleotide sequence ID" value="NZ_FOSV01000012.1"/>
</dbReference>
<dbReference type="OrthoDB" id="8001481at2"/>
<proteinExistence type="predicted"/>
<evidence type="ECO:0000256" key="2">
    <source>
        <dbReference type="SAM" id="SignalP"/>
    </source>
</evidence>
<sequence>MSLRALAAGLSLGLAVCLAAPAQADSCDRLTVRLIRATGASLVGRTGALVVFRAADAERFRLDCQDPRRLLFRSERREPQGAYFVLIGEAAHALTGAPAAAVETLTRQLHQDSLLTGSAQLGRVGGAVIRCDPGDRPDGFGIGTLCRVAADRPGRGPRRSPLHHKAGLPAAPRAG</sequence>
<organism evidence="3 4">
    <name type="scientific">Methylorubrum salsuginis</name>
    <dbReference type="NCBI Taxonomy" id="414703"/>
    <lineage>
        <taxon>Bacteria</taxon>
        <taxon>Pseudomonadati</taxon>
        <taxon>Pseudomonadota</taxon>
        <taxon>Alphaproteobacteria</taxon>
        <taxon>Hyphomicrobiales</taxon>
        <taxon>Methylobacteriaceae</taxon>
        <taxon>Methylorubrum</taxon>
    </lineage>
</organism>
<evidence type="ECO:0000256" key="1">
    <source>
        <dbReference type="SAM" id="MobiDB-lite"/>
    </source>
</evidence>
<dbReference type="EMBL" id="FOSV01000012">
    <property type="protein sequence ID" value="SFL31411.1"/>
    <property type="molecule type" value="Genomic_DNA"/>
</dbReference>
<gene>
    <name evidence="3" type="ORF">SAMN04488125_112148</name>
</gene>
<evidence type="ECO:0000313" key="4">
    <source>
        <dbReference type="Proteomes" id="UP000198804"/>
    </source>
</evidence>
<accession>A0A1I4GQH4</accession>
<name>A0A1I4GQH4_9HYPH</name>
<feature type="compositionally biased region" description="Basic residues" evidence="1">
    <location>
        <begin position="155"/>
        <end position="166"/>
    </location>
</feature>
<evidence type="ECO:0000313" key="3">
    <source>
        <dbReference type="EMBL" id="SFL31411.1"/>
    </source>
</evidence>
<feature type="region of interest" description="Disordered" evidence="1">
    <location>
        <begin position="151"/>
        <end position="175"/>
    </location>
</feature>
<keyword evidence="4" id="KW-1185">Reference proteome</keyword>
<reference evidence="4" key="1">
    <citation type="submission" date="2016-10" db="EMBL/GenBank/DDBJ databases">
        <authorList>
            <person name="Varghese N."/>
            <person name="Submissions S."/>
        </authorList>
    </citation>
    <scope>NUCLEOTIDE SEQUENCE [LARGE SCALE GENOMIC DNA]</scope>
    <source>
        <strain evidence="4">CGMCC 1.6474</strain>
    </source>
</reference>